<dbReference type="EMBL" id="BPLQ01001381">
    <property type="protein sequence ID" value="GIX81285.1"/>
    <property type="molecule type" value="Genomic_DNA"/>
</dbReference>
<dbReference type="AlphaFoldDB" id="A0AAV4NAE7"/>
<evidence type="ECO:0000313" key="2">
    <source>
        <dbReference type="Proteomes" id="UP001054837"/>
    </source>
</evidence>
<organism evidence="1 2">
    <name type="scientific">Caerostris darwini</name>
    <dbReference type="NCBI Taxonomy" id="1538125"/>
    <lineage>
        <taxon>Eukaryota</taxon>
        <taxon>Metazoa</taxon>
        <taxon>Ecdysozoa</taxon>
        <taxon>Arthropoda</taxon>
        <taxon>Chelicerata</taxon>
        <taxon>Arachnida</taxon>
        <taxon>Araneae</taxon>
        <taxon>Araneomorphae</taxon>
        <taxon>Entelegynae</taxon>
        <taxon>Araneoidea</taxon>
        <taxon>Araneidae</taxon>
        <taxon>Caerostris</taxon>
    </lineage>
</organism>
<accession>A0AAV4NAE7</accession>
<proteinExistence type="predicted"/>
<protein>
    <submittedName>
        <fullName evidence="1">Uncharacterized protein</fullName>
    </submittedName>
</protein>
<comment type="caution">
    <text evidence="1">The sequence shown here is derived from an EMBL/GenBank/DDBJ whole genome shotgun (WGS) entry which is preliminary data.</text>
</comment>
<reference evidence="1 2" key="1">
    <citation type="submission" date="2021-06" db="EMBL/GenBank/DDBJ databases">
        <title>Caerostris darwini draft genome.</title>
        <authorList>
            <person name="Kono N."/>
            <person name="Arakawa K."/>
        </authorList>
    </citation>
    <scope>NUCLEOTIDE SEQUENCE [LARGE SCALE GENOMIC DNA]</scope>
</reference>
<evidence type="ECO:0000313" key="1">
    <source>
        <dbReference type="EMBL" id="GIX81285.1"/>
    </source>
</evidence>
<dbReference type="Proteomes" id="UP001054837">
    <property type="component" value="Unassembled WGS sequence"/>
</dbReference>
<name>A0AAV4NAE7_9ARAC</name>
<sequence>MDNLSHGIFRRRKLLSTGFQTSTEEDLNLTRRIPDVYRRRVSDVYRRRVSDVYRRRVSDVYRRRVSDVYRRRVPDVYRRKKKYWIRDSRPCRLDSLASKLGMQHENLQDLKNPVLIKVEPPSFVQSDTVTNHVWPEPKPFLKQTKPNLSEKCHAFHLKRRKKHTLHIRPYIPYSKWPGVAQIKEDKK</sequence>
<gene>
    <name evidence="1" type="ORF">CDAR_12802</name>
</gene>
<keyword evidence="2" id="KW-1185">Reference proteome</keyword>